<accession>A0A7W7M5Z2</accession>
<evidence type="ECO:0000313" key="1">
    <source>
        <dbReference type="EMBL" id="MBB4738287.1"/>
    </source>
</evidence>
<comment type="caution">
    <text evidence="1">The sequence shown here is derived from an EMBL/GenBank/DDBJ whole genome shotgun (WGS) entry which is preliminary data.</text>
</comment>
<keyword evidence="2" id="KW-1185">Reference proteome</keyword>
<dbReference type="EMBL" id="JACHNB010000001">
    <property type="protein sequence ID" value="MBB4738287.1"/>
    <property type="molecule type" value="Genomic_DNA"/>
</dbReference>
<dbReference type="InterPro" id="IPR059206">
    <property type="entry name" value="Sll1717-like"/>
</dbReference>
<dbReference type="AlphaFoldDB" id="A0A7W7M5Z2"/>
<sequence length="493" mass="55423">MSAQRKFFKSLYFGDASAEAEAEKWPNLFLAGFLDVNDVAKGILAGDHFLLIGPKGVGKSSYAEFLHLSIKDPYRRFVNREDLGELRGALKTDLSLSESGAELNELAWSTWIWCRLFDSLMGDQSCSLQGEPETIALYGDLKKSGIATGDYRAVIQEVRKKRHKFTVPKIYEVGIESDGTHRVNIGQLRDLLANIVTSAETPNDHVLALDGLDSAEIGTPSYWKQLGALLRATTAVHRRIRSARATVRVCLLCRSDVFLKIPIPDSNKIRQSWGVDLKWEYGLETPEDSPLWDMLEKKASARGTKTADLLETYFPKYMIVGQRTAPKNIRMAKYLLDLTRSTPRDIVMLMKFIQGEIYPEQELNVERVRAGVNSYCKNYFANEIVNELVGMTDASMAERILGAMTRLPSRRFTREQFIGLFSGESSITQAIMDGTLQQLYLAGAIANFSQSGAGEEYVKFYHRRSYAELDLQGPFLLHNALTYGLNVRWSPAP</sequence>
<gene>
    <name evidence="1" type="ORF">BJY16_001746</name>
</gene>
<dbReference type="Proteomes" id="UP000546162">
    <property type="component" value="Unassembled WGS sequence"/>
</dbReference>
<dbReference type="SUPFAM" id="SSF52540">
    <property type="entry name" value="P-loop containing nucleoside triphosphate hydrolases"/>
    <property type="match status" value="1"/>
</dbReference>
<protein>
    <submittedName>
        <fullName evidence="1">Uncharacterized protein</fullName>
    </submittedName>
</protein>
<name>A0A7W7M5Z2_9ACTN</name>
<dbReference type="InterPro" id="IPR027417">
    <property type="entry name" value="P-loop_NTPase"/>
</dbReference>
<dbReference type="Gene3D" id="3.40.50.300">
    <property type="entry name" value="P-loop containing nucleotide triphosphate hydrolases"/>
    <property type="match status" value="1"/>
</dbReference>
<evidence type="ECO:0000313" key="2">
    <source>
        <dbReference type="Proteomes" id="UP000546162"/>
    </source>
</evidence>
<dbReference type="NCBIfam" id="NF047389">
    <property type="entry name" value="ATPase_Sll1717"/>
    <property type="match status" value="1"/>
</dbReference>
<organism evidence="1 2">
    <name type="scientific">Actinoplanes octamycinicus</name>
    <dbReference type="NCBI Taxonomy" id="135948"/>
    <lineage>
        <taxon>Bacteria</taxon>
        <taxon>Bacillati</taxon>
        <taxon>Actinomycetota</taxon>
        <taxon>Actinomycetes</taxon>
        <taxon>Micromonosporales</taxon>
        <taxon>Micromonosporaceae</taxon>
        <taxon>Actinoplanes</taxon>
    </lineage>
</organism>
<reference evidence="1 2" key="1">
    <citation type="submission" date="2020-08" db="EMBL/GenBank/DDBJ databases">
        <title>Sequencing the genomes of 1000 actinobacteria strains.</title>
        <authorList>
            <person name="Klenk H.-P."/>
        </authorList>
    </citation>
    <scope>NUCLEOTIDE SEQUENCE [LARGE SCALE GENOMIC DNA]</scope>
    <source>
        <strain evidence="1 2">DSM 45809</strain>
    </source>
</reference>
<dbReference type="RefSeq" id="WP_185038575.1">
    <property type="nucleotide sequence ID" value="NZ_BAABFG010000005.1"/>
</dbReference>
<proteinExistence type="predicted"/>